<evidence type="ECO:0000313" key="1">
    <source>
        <dbReference type="EMBL" id="SNZ05406.1"/>
    </source>
</evidence>
<sequence>MRLFYLGYNQQHVTSCPRNMLYTCGSTYNTEIEDVIALENENRSDEGQDLDLTRDESDFYVYAGGSDVELLYNHANGEEQQIVYEEMDGGDYTRHAGMPAEVANLTNEYEEQTDKQIGGFQQNTVFFIV</sequence>
<evidence type="ECO:0000313" key="2">
    <source>
        <dbReference type="Proteomes" id="UP000219356"/>
    </source>
</evidence>
<dbReference type="Proteomes" id="UP000219356">
    <property type="component" value="Unassembled WGS sequence"/>
</dbReference>
<name>A0A285NBS1_9BACI</name>
<dbReference type="RefSeq" id="WP_218839519.1">
    <property type="nucleotide sequence ID" value="NZ_OBEK01000001.1"/>
</dbReference>
<protein>
    <submittedName>
        <fullName evidence="1">Uncharacterized protein</fullName>
    </submittedName>
</protein>
<dbReference type="AlphaFoldDB" id="A0A285NBS1"/>
<reference evidence="2" key="1">
    <citation type="submission" date="2017-09" db="EMBL/GenBank/DDBJ databases">
        <authorList>
            <person name="Varghese N."/>
            <person name="Submissions S."/>
        </authorList>
    </citation>
    <scope>NUCLEOTIDE SEQUENCE [LARGE SCALE GENOMIC DNA]</scope>
    <source>
        <strain evidence="2">CGMCC 1.8913</strain>
    </source>
</reference>
<accession>A0A285NBS1</accession>
<gene>
    <name evidence="1" type="ORF">SAMN05421503_0942</name>
</gene>
<organism evidence="1 2">
    <name type="scientific">Terribacillus aidingensis</name>
    <dbReference type="NCBI Taxonomy" id="586416"/>
    <lineage>
        <taxon>Bacteria</taxon>
        <taxon>Bacillati</taxon>
        <taxon>Bacillota</taxon>
        <taxon>Bacilli</taxon>
        <taxon>Bacillales</taxon>
        <taxon>Bacillaceae</taxon>
        <taxon>Terribacillus</taxon>
    </lineage>
</organism>
<keyword evidence="2" id="KW-1185">Reference proteome</keyword>
<proteinExistence type="predicted"/>
<dbReference type="EMBL" id="OBEK01000001">
    <property type="protein sequence ID" value="SNZ05406.1"/>
    <property type="molecule type" value="Genomic_DNA"/>
</dbReference>